<dbReference type="InterPro" id="IPR002018">
    <property type="entry name" value="CarbesteraseB"/>
</dbReference>
<dbReference type="EMBL" id="NIZW01000002">
    <property type="protein sequence ID" value="PHQ36703.1"/>
    <property type="molecule type" value="Genomic_DNA"/>
</dbReference>
<accession>A0A2G1WCE2</accession>
<feature type="region of interest" description="Disordered" evidence="3">
    <location>
        <begin position="754"/>
        <end position="774"/>
    </location>
</feature>
<sequence length="1018" mass="113083">MGEASSYLLSEQTKRVVAWRYPPVPALVRWTTAAVEYRTIRGDSVSRWRSRRRSKRITGSFARTSIFGDIVLIRLVALSAFLIFCRLGLADENWTRFRGADATGVVADDPDLPDSWDQTENVAWVADVPGQGWGSPIVVGDRVFVSSVVAEEENIKPQGGLYLGEGVRDPAKGIHHWKVFCFDLKSGDKLWEREAFQGRPVVPRHPKSSYAAETPATDGERLFVLFGDLGLFCYSLDGDLLWKQMIEPKKTNMDYGAAASPVVHGDQVFVVYDNKEASWIASFDTKTGDQNWRTKRDEVMSWATPFVWENEVRTEIVVPGQRVNRSYSLDGKELWRFDGDMSILVIPSPFAAHGMCYLSSGYVGDAHRPTFAIRPGASGDIAPDGDFARSEFIEWYQPKASPYNTTQIVYGDYLYTVYDQGFMTCHNALTGEEVYGKRRFSPKGSFTASPWAYDGKVFCLSEQGLTYVIKAGPEFEILDTNPLDELCIATPSIAGGKLLVRTLTKVYCITEDGSDEASTTSVEKAATKAIVQTTSGPIQGVPSRDPSVEVFKGIPYAAAPVGDLRWKPPQPVNPWSDVRVCDQYGSKSMQQKNFAQGGQSEDCLYLNVWRSTESKTEKRPVMVWIHGGGFTQGSGNQGNGGGDALANRDVILVSINYRLGALGFMTHPELSAESPDGVSGNYAILDQIAALQWVRDNIAGFGGDPDNVTIFGESAGGTSVYLLTATPLSKGLFHRAILQSPWLDPVIFRELKKETDNGPPAEFDGTEQTNRLFSDDVEDPIAKLRALPAEELLEKVKQRWPVAIDGHVFLKSPLEIYADGQQHDIPTIVGTNRDEGTMFAGRQGFKNMQDYRDALVERFGDNADRLMKFYLQDTNENLRKAAVQLITDGWFVQPARQFARAMDSQGSDVWMYHFTKPVWGWMGAAHAAEIGYVFGKLENPSPEDAKLSDAFMDYWVQFAKTGNPNVEGVPNWPTYTTDADQHQIMDADITTASELRREACDLLDEIRNAGVPKKPVDR</sequence>
<comment type="caution">
    <text evidence="6">The sequence shown here is derived from an EMBL/GenBank/DDBJ whole genome shotgun (WGS) entry which is preliminary data.</text>
</comment>
<organism evidence="6 7">
    <name type="scientific">Rhodopirellula bahusiensis</name>
    <dbReference type="NCBI Taxonomy" id="2014065"/>
    <lineage>
        <taxon>Bacteria</taxon>
        <taxon>Pseudomonadati</taxon>
        <taxon>Planctomycetota</taxon>
        <taxon>Planctomycetia</taxon>
        <taxon>Pirellulales</taxon>
        <taxon>Pirellulaceae</taxon>
        <taxon>Rhodopirellula</taxon>
    </lineage>
</organism>
<dbReference type="Pfam" id="PF00135">
    <property type="entry name" value="COesterase"/>
    <property type="match status" value="1"/>
</dbReference>
<dbReference type="InterPro" id="IPR050309">
    <property type="entry name" value="Type-B_Carboxylest/Lipase"/>
</dbReference>
<dbReference type="Pfam" id="PF13360">
    <property type="entry name" value="PQQ_2"/>
    <property type="match status" value="1"/>
</dbReference>
<protein>
    <submittedName>
        <fullName evidence="6">Uncharacterized protein</fullName>
    </submittedName>
</protein>
<dbReference type="Gene3D" id="2.130.10.10">
    <property type="entry name" value="YVTN repeat-like/Quinoprotein amine dehydrogenase"/>
    <property type="match status" value="1"/>
</dbReference>
<dbReference type="SUPFAM" id="SSF50998">
    <property type="entry name" value="Quinoprotein alcohol dehydrogenase-like"/>
    <property type="match status" value="1"/>
</dbReference>
<dbReference type="PROSITE" id="PS00122">
    <property type="entry name" value="CARBOXYLESTERASE_B_1"/>
    <property type="match status" value="1"/>
</dbReference>
<dbReference type="Gene3D" id="3.40.50.1820">
    <property type="entry name" value="alpha/beta hydrolase"/>
    <property type="match status" value="1"/>
</dbReference>
<gene>
    <name evidence="6" type="ORF">CEE69_04970</name>
</gene>
<dbReference type="InterPro" id="IPR019826">
    <property type="entry name" value="Carboxylesterase_B_AS"/>
</dbReference>
<dbReference type="InterPro" id="IPR029058">
    <property type="entry name" value="AB_hydrolase_fold"/>
</dbReference>
<keyword evidence="7" id="KW-1185">Reference proteome</keyword>
<evidence type="ECO:0000313" key="6">
    <source>
        <dbReference type="EMBL" id="PHQ36703.1"/>
    </source>
</evidence>
<feature type="domain" description="Carboxylesterase type B" evidence="4">
    <location>
        <begin position="529"/>
        <end position="1001"/>
    </location>
</feature>
<dbReference type="GO" id="GO:0016787">
    <property type="term" value="F:hydrolase activity"/>
    <property type="evidence" value="ECO:0007669"/>
    <property type="project" value="UniProtKB-KW"/>
</dbReference>
<evidence type="ECO:0000256" key="2">
    <source>
        <dbReference type="ARBA" id="ARBA00022801"/>
    </source>
</evidence>
<dbReference type="InterPro" id="IPR015943">
    <property type="entry name" value="WD40/YVTN_repeat-like_dom_sf"/>
</dbReference>
<dbReference type="InterPro" id="IPR002372">
    <property type="entry name" value="PQQ_rpt_dom"/>
</dbReference>
<name>A0A2G1WCE2_9BACT</name>
<dbReference type="InterPro" id="IPR011047">
    <property type="entry name" value="Quinoprotein_ADH-like_sf"/>
</dbReference>
<keyword evidence="2" id="KW-0378">Hydrolase</keyword>
<evidence type="ECO:0000256" key="3">
    <source>
        <dbReference type="SAM" id="MobiDB-lite"/>
    </source>
</evidence>
<evidence type="ECO:0000256" key="1">
    <source>
        <dbReference type="ARBA" id="ARBA00005964"/>
    </source>
</evidence>
<evidence type="ECO:0000259" key="4">
    <source>
        <dbReference type="Pfam" id="PF00135"/>
    </source>
</evidence>
<dbReference type="AlphaFoldDB" id="A0A2G1WCE2"/>
<reference evidence="6 7" key="1">
    <citation type="submission" date="2017-06" db="EMBL/GenBank/DDBJ databases">
        <title>Description of Rhodopirellula bahusiensis sp. nov.</title>
        <authorList>
            <person name="Kizina J."/>
            <person name="Harder J."/>
        </authorList>
    </citation>
    <scope>NUCLEOTIDE SEQUENCE [LARGE SCALE GENOMIC DNA]</scope>
    <source>
        <strain evidence="6 7">SWK21</strain>
    </source>
</reference>
<evidence type="ECO:0000259" key="5">
    <source>
        <dbReference type="Pfam" id="PF13360"/>
    </source>
</evidence>
<dbReference type="PANTHER" id="PTHR11559">
    <property type="entry name" value="CARBOXYLESTERASE"/>
    <property type="match status" value="1"/>
</dbReference>
<proteinExistence type="inferred from homology"/>
<dbReference type="OrthoDB" id="244732at2"/>
<dbReference type="Proteomes" id="UP000225740">
    <property type="component" value="Unassembled WGS sequence"/>
</dbReference>
<evidence type="ECO:0000313" key="7">
    <source>
        <dbReference type="Proteomes" id="UP000225740"/>
    </source>
</evidence>
<comment type="similarity">
    <text evidence="1">Belongs to the type-B carboxylesterase/lipase family.</text>
</comment>
<dbReference type="SUPFAM" id="SSF53474">
    <property type="entry name" value="alpha/beta-Hydrolases"/>
    <property type="match status" value="1"/>
</dbReference>
<feature type="domain" description="Pyrrolo-quinoline quinone repeat" evidence="5">
    <location>
        <begin position="105"/>
        <end position="297"/>
    </location>
</feature>